<dbReference type="PRINTS" id="PR00394">
    <property type="entry name" value="RHSPROTEIN"/>
</dbReference>
<dbReference type="EMBL" id="LT604072">
    <property type="protein sequence ID" value="SCB05699.1"/>
    <property type="molecule type" value="Genomic_DNA"/>
</dbReference>
<evidence type="ECO:0000259" key="2">
    <source>
        <dbReference type="Pfam" id="PF25023"/>
    </source>
</evidence>
<dbReference type="InterPro" id="IPR056823">
    <property type="entry name" value="TEN-like_YD-shell"/>
</dbReference>
<name>A0A1C3TR27_XANCT</name>
<dbReference type="Pfam" id="PF25023">
    <property type="entry name" value="TEN_YD-shell"/>
    <property type="match status" value="2"/>
</dbReference>
<feature type="domain" description="Teneurin-like YD-shell" evidence="2">
    <location>
        <begin position="158"/>
        <end position="331"/>
    </location>
</feature>
<dbReference type="NCBIfam" id="TIGR03696">
    <property type="entry name" value="Rhs_assc_core"/>
    <property type="match status" value="1"/>
</dbReference>
<accession>A0A1C3TR27</accession>
<sequence>MLGLVTSVDGPRSDVSDLQHYTYYFYDDSTCASAPTTCPHRKGDLWKVTSALGQVTEYLSYDGAGRVLSVKDANGTITDYTYHPRGWLTASKVRGADSTTESDDRITLIDYWPTGLVKQVTQPDGAFTAFTYDAAHRLTDIADNAGNTLHYTLDNAGNRVKEDTKDASGSLKRTLSRVYNQLGQLSTQATASGDPTDFGYDANGNTTAVTDALGHKTQNDYDPLNRLASTLQDVGGIAADTKFGYDALDNLTKVTDPKGLDTTYAYNGLGDLTKLTSPDTGVTNYTYDSAGNRATRIDARNIKTTYSYDALNRLTKLAYPTTSLNVSYTYDVSQATCASGETYAIGRLARMQDGSGSTDYCYDRFGDLVRKVQTTNGKVFVLRYAYTKAGQLSRLTYPDGATVDYVRNAQGQTTEVGVTPAGGTRQVLLNNATYYPFGPVASWSYGNGRPMQRVLDQDYRPLAINDTRSDGLSTGFAFDPAGNLRALTAAGNTAPVVSLDYDALGRLTAFKDGPTGTVIDGYSYDATGNRLSAKVNTVTQSYTYPTTSHRLSAVAGTARTYDAIGNTLSIGGTAQAFAYDATGRMSQAKRAGTVVMKYVYNGRGEQVRRVDKTNTYTLYDESGHWLGNYDANGTTLQQAIWLDDLPVGVLANNSLRYVQPDHLGSPRAVIDPSRDVAIWKWDLKGEAFGNTPPDQDPDKDGTAFVFDMRFPGQRYDAATGLNQNYFRDYDAGTGRYGQSDPIGLGGGISTYGYAFGSPLSFIDPLGLAPDPACAAAWIATCTVVGGGVGYWGGGILGGVAGSEVPVAGNAAGFVVGSQLGGMGGAAAGGVIGGATASAVCPEEKNCPPCKLIDGASVVPGTIGYRHDLVPPSKPHSPFVGDHYNLYRANQNPNNCQCFWQSIGAADAAGGLPPPPGSIPIQPFVN</sequence>
<gene>
    <name evidence="3" type="ORF">BN444_02767</name>
</gene>
<dbReference type="AlphaFoldDB" id="A0A1C3TR27"/>
<dbReference type="PANTHER" id="PTHR32305:SF15">
    <property type="entry name" value="PROTEIN RHSA-RELATED"/>
    <property type="match status" value="1"/>
</dbReference>
<dbReference type="InterPro" id="IPR006530">
    <property type="entry name" value="YD"/>
</dbReference>
<organism evidence="3 4">
    <name type="scientific">Xanthomonas translucens pv. translucens DSM 18974</name>
    <dbReference type="NCBI Taxonomy" id="1261556"/>
    <lineage>
        <taxon>Bacteria</taxon>
        <taxon>Pseudomonadati</taxon>
        <taxon>Pseudomonadota</taxon>
        <taxon>Gammaproteobacteria</taxon>
        <taxon>Lysobacterales</taxon>
        <taxon>Lysobacteraceae</taxon>
        <taxon>Xanthomonas</taxon>
        <taxon>Xanthomonas translucens group</taxon>
    </lineage>
</organism>
<evidence type="ECO:0000256" key="1">
    <source>
        <dbReference type="ARBA" id="ARBA00022737"/>
    </source>
</evidence>
<dbReference type="InterPro" id="IPR022385">
    <property type="entry name" value="Rhs_assc_core"/>
</dbReference>
<feature type="domain" description="Teneurin-like YD-shell" evidence="2">
    <location>
        <begin position="491"/>
        <end position="739"/>
    </location>
</feature>
<dbReference type="PATRIC" id="fig|1261556.5.peg.3120"/>
<protein>
    <submittedName>
        <fullName evidence="3">Rhs family protein</fullName>
    </submittedName>
</protein>
<dbReference type="Proteomes" id="UP000093071">
    <property type="component" value="Chromosome I"/>
</dbReference>
<evidence type="ECO:0000313" key="3">
    <source>
        <dbReference type="EMBL" id="SCB05699.1"/>
    </source>
</evidence>
<keyword evidence="1" id="KW-0677">Repeat</keyword>
<evidence type="ECO:0000313" key="4">
    <source>
        <dbReference type="Proteomes" id="UP000093071"/>
    </source>
</evidence>
<dbReference type="Pfam" id="PF05593">
    <property type="entry name" value="RHS_repeat"/>
    <property type="match status" value="3"/>
</dbReference>
<proteinExistence type="predicted"/>
<reference evidence="4" key="1">
    <citation type="submission" date="2016-07" db="EMBL/GenBank/DDBJ databases">
        <authorList>
            <person name="Jaenicke Sebastian"/>
        </authorList>
    </citation>
    <scope>NUCLEOTIDE SEQUENCE [LARGE SCALE GENOMIC DNA]</scope>
</reference>
<dbReference type="PANTHER" id="PTHR32305">
    <property type="match status" value="1"/>
</dbReference>
<dbReference type="InterPro" id="IPR031325">
    <property type="entry name" value="RHS_repeat"/>
</dbReference>
<dbReference type="NCBIfam" id="TIGR01643">
    <property type="entry name" value="YD_repeat_2x"/>
    <property type="match status" value="6"/>
</dbReference>
<dbReference type="InterPro" id="IPR050708">
    <property type="entry name" value="T6SS_VgrG/RHS"/>
</dbReference>
<dbReference type="Gene3D" id="2.180.10.10">
    <property type="entry name" value="RHS repeat-associated core"/>
    <property type="match status" value="2"/>
</dbReference>